<dbReference type="EMBL" id="JACRSR010000001">
    <property type="protein sequence ID" value="MBC8530263.1"/>
    <property type="molecule type" value="Genomic_DNA"/>
</dbReference>
<dbReference type="GO" id="GO:0005524">
    <property type="term" value="F:ATP binding"/>
    <property type="evidence" value="ECO:0007669"/>
    <property type="project" value="UniProtKB-UniRule"/>
</dbReference>
<organism evidence="15 16">
    <name type="scientific">Gehongia tenuis</name>
    <dbReference type="NCBI Taxonomy" id="2763655"/>
    <lineage>
        <taxon>Bacteria</taxon>
        <taxon>Bacillati</taxon>
        <taxon>Bacillota</taxon>
        <taxon>Clostridia</taxon>
        <taxon>Christensenellales</taxon>
        <taxon>Christensenellaceae</taxon>
        <taxon>Gehongia</taxon>
    </lineage>
</organism>
<dbReference type="FunFam" id="1.10.730.10:FF:000006">
    <property type="entry name" value="Arginyl-tRNA synthetase 2, mitochondrial"/>
    <property type="match status" value="1"/>
</dbReference>
<dbReference type="HAMAP" id="MF_00123">
    <property type="entry name" value="Arg_tRNA_synth"/>
    <property type="match status" value="1"/>
</dbReference>
<keyword evidence="4 11" id="KW-0963">Cytoplasm</keyword>
<dbReference type="InterPro" id="IPR035684">
    <property type="entry name" value="ArgRS_core"/>
</dbReference>
<comment type="similarity">
    <text evidence="2 11 12">Belongs to the class-I aminoacyl-tRNA synthetase family.</text>
</comment>
<dbReference type="Pfam" id="PF00750">
    <property type="entry name" value="tRNA-synt_1d"/>
    <property type="match status" value="1"/>
</dbReference>
<sequence>MNFKEVIATALSENCPLSAPEIEELLEVPPNPEMGDYALPCFALAKHLRKAPPLIAQELAEKGGFPEFVDHVETAGGYLNFFVDKSFYVAEILGRVLEEGARYGSTRQGEGKTVCIDYSSINIAKRFHIGHLSTTVIGNALKHLYTFLGYRVVGINHLGDWGTQFGKMIAAYLRWGDKAQVEAGGVDALSQLYVRFHEEAEKDPALEEEGRMWFKKIEDGDETALSIFNWFKELTLKDAQRVYDMLGITFDSYAGESFYNDKMDRVIDELKAKELLVESQGAYIVPLDEYNLPPCLILKRDGATLYATRDIAAALYRKDTYDFDKCLYVVAYQQNLHFSQWFRVVEKMGYPWYKDLEHVAFGMISYEGQTLSTRKGVVVYLDELLERSVEKALAIIEEKSPDLDDKEEVARQVGIGSVVFMSLFNNRIKDIDFWWDRALNFDGETAPYVQYTHARCCSVLRKAGEWDKGEVDYGRLCDGEALEVVRLIEAFPGVLQEACQRNEPSLITRHVVNVAQAYNKFYYEHRILQSEPGEKQARLALTWSVKTLIASALGLIGVAAPERM</sequence>
<dbReference type="SMART" id="SM01016">
    <property type="entry name" value="Arg_tRNA_synt_N"/>
    <property type="match status" value="1"/>
</dbReference>
<evidence type="ECO:0000256" key="3">
    <source>
        <dbReference type="ARBA" id="ARBA00011245"/>
    </source>
</evidence>
<evidence type="ECO:0000313" key="15">
    <source>
        <dbReference type="EMBL" id="MBC8530263.1"/>
    </source>
</evidence>
<keyword evidence="6 11" id="KW-0547">Nucleotide-binding</keyword>
<dbReference type="Gene3D" id="3.30.1360.70">
    <property type="entry name" value="Arginyl tRNA synthetase N-terminal domain"/>
    <property type="match status" value="1"/>
</dbReference>
<evidence type="ECO:0000259" key="14">
    <source>
        <dbReference type="SMART" id="SM01016"/>
    </source>
</evidence>
<name>A0A926D2V0_9FIRM</name>
<feature type="domain" description="Arginyl tRNA synthetase N-terminal" evidence="14">
    <location>
        <begin position="1"/>
        <end position="83"/>
    </location>
</feature>
<dbReference type="PANTHER" id="PTHR11956:SF5">
    <property type="entry name" value="ARGININE--TRNA LIGASE, CYTOPLASMIC"/>
    <property type="match status" value="1"/>
</dbReference>
<evidence type="ECO:0000256" key="5">
    <source>
        <dbReference type="ARBA" id="ARBA00022598"/>
    </source>
</evidence>
<evidence type="ECO:0000259" key="13">
    <source>
        <dbReference type="SMART" id="SM00836"/>
    </source>
</evidence>
<accession>A0A926D2V0</accession>
<dbReference type="NCBIfam" id="TIGR00456">
    <property type="entry name" value="argS"/>
    <property type="match status" value="1"/>
</dbReference>
<evidence type="ECO:0000256" key="10">
    <source>
        <dbReference type="ARBA" id="ARBA00049339"/>
    </source>
</evidence>
<keyword evidence="16" id="KW-1185">Reference proteome</keyword>
<dbReference type="Pfam" id="PF05746">
    <property type="entry name" value="DALR_1"/>
    <property type="match status" value="1"/>
</dbReference>
<evidence type="ECO:0000256" key="1">
    <source>
        <dbReference type="ARBA" id="ARBA00004496"/>
    </source>
</evidence>
<dbReference type="SMART" id="SM00836">
    <property type="entry name" value="DALR_1"/>
    <property type="match status" value="1"/>
</dbReference>
<dbReference type="InterPro" id="IPR014729">
    <property type="entry name" value="Rossmann-like_a/b/a_fold"/>
</dbReference>
<comment type="caution">
    <text evidence="11">Lacks conserved residue(s) required for the propagation of feature annotation.</text>
</comment>
<dbReference type="SUPFAM" id="SSF55190">
    <property type="entry name" value="Arginyl-tRNA synthetase (ArgRS), N-terminal 'additional' domain"/>
    <property type="match status" value="1"/>
</dbReference>
<dbReference type="PRINTS" id="PR01038">
    <property type="entry name" value="TRNASYNTHARG"/>
</dbReference>
<dbReference type="InterPro" id="IPR009080">
    <property type="entry name" value="tRNAsynth_Ia_anticodon-bd"/>
</dbReference>
<reference evidence="15" key="1">
    <citation type="submission" date="2020-08" db="EMBL/GenBank/DDBJ databases">
        <title>Genome public.</title>
        <authorList>
            <person name="Liu C."/>
            <person name="Sun Q."/>
        </authorList>
    </citation>
    <scope>NUCLEOTIDE SEQUENCE</scope>
    <source>
        <strain evidence="15">NSJ-53</strain>
    </source>
</reference>
<dbReference type="AlphaFoldDB" id="A0A926D2V0"/>
<evidence type="ECO:0000313" key="16">
    <source>
        <dbReference type="Proteomes" id="UP000623172"/>
    </source>
</evidence>
<feature type="domain" description="DALR anticodon binding" evidence="13">
    <location>
        <begin position="449"/>
        <end position="564"/>
    </location>
</feature>
<evidence type="ECO:0000256" key="12">
    <source>
        <dbReference type="RuleBase" id="RU363038"/>
    </source>
</evidence>
<dbReference type="Pfam" id="PF03485">
    <property type="entry name" value="Arg_tRNA_synt_N"/>
    <property type="match status" value="1"/>
</dbReference>
<gene>
    <name evidence="11" type="primary">argS</name>
    <name evidence="15" type="ORF">H8696_00180</name>
</gene>
<dbReference type="Proteomes" id="UP000623172">
    <property type="component" value="Unassembled WGS sequence"/>
</dbReference>
<keyword evidence="9 11" id="KW-0030">Aminoacyl-tRNA synthetase</keyword>
<dbReference type="FunFam" id="3.40.50.620:FF:000116">
    <property type="entry name" value="Arginine--tRNA ligase"/>
    <property type="match status" value="1"/>
</dbReference>
<evidence type="ECO:0000256" key="8">
    <source>
        <dbReference type="ARBA" id="ARBA00022917"/>
    </source>
</evidence>
<dbReference type="CDD" id="cd00671">
    <property type="entry name" value="ArgRS_core"/>
    <property type="match status" value="1"/>
</dbReference>
<dbReference type="GO" id="GO:0004814">
    <property type="term" value="F:arginine-tRNA ligase activity"/>
    <property type="evidence" value="ECO:0007669"/>
    <property type="project" value="UniProtKB-UniRule"/>
</dbReference>
<dbReference type="RefSeq" id="WP_249314152.1">
    <property type="nucleotide sequence ID" value="NZ_JACRSR010000001.1"/>
</dbReference>
<keyword evidence="8 11" id="KW-0648">Protein biosynthesis</keyword>
<dbReference type="GO" id="GO:0005737">
    <property type="term" value="C:cytoplasm"/>
    <property type="evidence" value="ECO:0007669"/>
    <property type="project" value="UniProtKB-SubCell"/>
</dbReference>
<dbReference type="Gene3D" id="3.40.50.620">
    <property type="entry name" value="HUPs"/>
    <property type="match status" value="1"/>
</dbReference>
<evidence type="ECO:0000256" key="6">
    <source>
        <dbReference type="ARBA" id="ARBA00022741"/>
    </source>
</evidence>
<dbReference type="InterPro" id="IPR005148">
    <property type="entry name" value="Arg-tRNA-synth_N"/>
</dbReference>
<comment type="subcellular location">
    <subcellularLocation>
        <location evidence="1 11">Cytoplasm</location>
    </subcellularLocation>
</comment>
<dbReference type="CDD" id="cd07956">
    <property type="entry name" value="Anticodon_Ia_Arg"/>
    <property type="match status" value="1"/>
</dbReference>
<proteinExistence type="inferred from homology"/>
<comment type="caution">
    <text evidence="15">The sequence shown here is derived from an EMBL/GenBank/DDBJ whole genome shotgun (WGS) entry which is preliminary data.</text>
</comment>
<dbReference type="GO" id="GO:0006420">
    <property type="term" value="P:arginyl-tRNA aminoacylation"/>
    <property type="evidence" value="ECO:0007669"/>
    <property type="project" value="UniProtKB-UniRule"/>
</dbReference>
<keyword evidence="5 11" id="KW-0436">Ligase</keyword>
<dbReference type="InterPro" id="IPR036695">
    <property type="entry name" value="Arg-tRNA-synth_N_sf"/>
</dbReference>
<comment type="catalytic activity">
    <reaction evidence="10 11">
        <text>tRNA(Arg) + L-arginine + ATP = L-arginyl-tRNA(Arg) + AMP + diphosphate</text>
        <dbReference type="Rhea" id="RHEA:20301"/>
        <dbReference type="Rhea" id="RHEA-COMP:9658"/>
        <dbReference type="Rhea" id="RHEA-COMP:9673"/>
        <dbReference type="ChEBI" id="CHEBI:30616"/>
        <dbReference type="ChEBI" id="CHEBI:32682"/>
        <dbReference type="ChEBI" id="CHEBI:33019"/>
        <dbReference type="ChEBI" id="CHEBI:78442"/>
        <dbReference type="ChEBI" id="CHEBI:78513"/>
        <dbReference type="ChEBI" id="CHEBI:456215"/>
        <dbReference type="EC" id="6.1.1.19"/>
    </reaction>
</comment>
<protein>
    <recommendedName>
        <fullName evidence="11">Arginine--tRNA ligase</fullName>
        <ecNumber evidence="11">6.1.1.19</ecNumber>
    </recommendedName>
    <alternativeName>
        <fullName evidence="11">Arginyl-tRNA synthetase</fullName>
        <shortName evidence="11">ArgRS</shortName>
    </alternativeName>
</protein>
<dbReference type="SUPFAM" id="SSF47323">
    <property type="entry name" value="Anticodon-binding domain of a subclass of class I aminoacyl-tRNA synthetases"/>
    <property type="match status" value="1"/>
</dbReference>
<evidence type="ECO:0000256" key="2">
    <source>
        <dbReference type="ARBA" id="ARBA00005594"/>
    </source>
</evidence>
<dbReference type="InterPro" id="IPR008909">
    <property type="entry name" value="DALR_anticod-bd"/>
</dbReference>
<comment type="subunit">
    <text evidence="3 11">Monomer.</text>
</comment>
<evidence type="ECO:0000256" key="11">
    <source>
        <dbReference type="HAMAP-Rule" id="MF_00123"/>
    </source>
</evidence>
<evidence type="ECO:0000256" key="4">
    <source>
        <dbReference type="ARBA" id="ARBA00022490"/>
    </source>
</evidence>
<dbReference type="EC" id="6.1.1.19" evidence="11"/>
<dbReference type="PANTHER" id="PTHR11956">
    <property type="entry name" value="ARGINYL-TRNA SYNTHETASE"/>
    <property type="match status" value="1"/>
</dbReference>
<dbReference type="Gene3D" id="1.10.730.10">
    <property type="entry name" value="Isoleucyl-tRNA Synthetase, Domain 1"/>
    <property type="match status" value="1"/>
</dbReference>
<keyword evidence="7 11" id="KW-0067">ATP-binding</keyword>
<evidence type="ECO:0000256" key="7">
    <source>
        <dbReference type="ARBA" id="ARBA00022840"/>
    </source>
</evidence>
<dbReference type="InterPro" id="IPR001278">
    <property type="entry name" value="Arg-tRNA-ligase"/>
</dbReference>
<evidence type="ECO:0000256" key="9">
    <source>
        <dbReference type="ARBA" id="ARBA00023146"/>
    </source>
</evidence>
<dbReference type="SUPFAM" id="SSF52374">
    <property type="entry name" value="Nucleotidylyl transferase"/>
    <property type="match status" value="1"/>
</dbReference>